<keyword evidence="1" id="KW-0805">Transcription regulation</keyword>
<proteinExistence type="predicted"/>
<evidence type="ECO:0000259" key="6">
    <source>
        <dbReference type="PROSITE" id="PS50977"/>
    </source>
</evidence>
<dbReference type="Proteomes" id="UP000003963">
    <property type="component" value="Unassembled WGS sequence"/>
</dbReference>
<dbReference type="GO" id="GO:0003700">
    <property type="term" value="F:DNA-binding transcription factor activity"/>
    <property type="evidence" value="ECO:0007669"/>
    <property type="project" value="TreeGrafter"/>
</dbReference>
<sequence>MAMPRPGPTPMTTAVPRGDADMWTSFPKHVEGKLRVISTYGRDGSTEHEGSLDFCRMAAMTAGSRPLRADAARNRDKLLRAATVVFGERGLEAPLEEVARRAGVSIGTLYNHFPTREALFDAIFPERLAALERIATAALEDPSPWDGFTGYVEGLFALQAEDRGLNDAVAQRFPAAAELNEASRECLRHTERIIERAKEGGGLRADFEPQDLAVLVWAMSQVIRESMDTAPRAWRRCLAFFLDGLRADAAHPIAEPALTQGQMIRIVERSAPRG</sequence>
<dbReference type="Pfam" id="PF00440">
    <property type="entry name" value="TetR_N"/>
    <property type="match status" value="1"/>
</dbReference>
<dbReference type="AlphaFoldDB" id="D9W6Q1"/>
<evidence type="ECO:0000313" key="7">
    <source>
        <dbReference type="EMBL" id="EFL24566.1"/>
    </source>
</evidence>
<gene>
    <name evidence="7" type="ORF">SSOG_04279</name>
</gene>
<protein>
    <submittedName>
        <fullName evidence="7">TetR-type regulator</fullName>
    </submittedName>
</protein>
<dbReference type="InterPro" id="IPR050109">
    <property type="entry name" value="HTH-type_TetR-like_transc_reg"/>
</dbReference>
<accession>D9W6Q1</accession>
<evidence type="ECO:0000256" key="3">
    <source>
        <dbReference type="ARBA" id="ARBA00023163"/>
    </source>
</evidence>
<feature type="domain" description="HTH tetR-type" evidence="6">
    <location>
        <begin position="72"/>
        <end position="131"/>
    </location>
</feature>
<dbReference type="Gene3D" id="1.10.357.10">
    <property type="entry name" value="Tetracycline Repressor, domain 2"/>
    <property type="match status" value="1"/>
</dbReference>
<dbReference type="STRING" id="457427.SSOG_04279"/>
<dbReference type="SUPFAM" id="SSF46689">
    <property type="entry name" value="Homeodomain-like"/>
    <property type="match status" value="1"/>
</dbReference>
<reference evidence="7 8" key="1">
    <citation type="submission" date="2009-02" db="EMBL/GenBank/DDBJ databases">
        <title>Annotation of Streptomyces hygroscopicus strain ATCC 53653.</title>
        <authorList>
            <consortium name="The Broad Institute Genome Sequencing Platform"/>
            <consortium name="Broad Institute Microbial Sequencing Center"/>
            <person name="Fischbach M."/>
            <person name="Godfrey P."/>
            <person name="Ward D."/>
            <person name="Young S."/>
            <person name="Zeng Q."/>
            <person name="Koehrsen M."/>
            <person name="Alvarado L."/>
            <person name="Berlin A.M."/>
            <person name="Bochicchio J."/>
            <person name="Borenstein D."/>
            <person name="Chapman S.B."/>
            <person name="Chen Z."/>
            <person name="Engels R."/>
            <person name="Freedman E."/>
            <person name="Gellesch M."/>
            <person name="Goldberg J."/>
            <person name="Griggs A."/>
            <person name="Gujja S."/>
            <person name="Heilman E.R."/>
            <person name="Heiman D.I."/>
            <person name="Hepburn T.A."/>
            <person name="Howarth C."/>
            <person name="Jen D."/>
            <person name="Larson L."/>
            <person name="Lewis B."/>
            <person name="Mehta T."/>
            <person name="Park D."/>
            <person name="Pearson M."/>
            <person name="Richards J."/>
            <person name="Roberts A."/>
            <person name="Saif S."/>
            <person name="Shea T.D."/>
            <person name="Shenoy N."/>
            <person name="Sisk P."/>
            <person name="Stolte C."/>
            <person name="Sykes S.N."/>
            <person name="Thomson T."/>
            <person name="Walk T."/>
            <person name="White J."/>
            <person name="Yandava C."/>
            <person name="Straight P."/>
            <person name="Clardy J."/>
            <person name="Hung D."/>
            <person name="Kolter R."/>
            <person name="Mekalanos J."/>
            <person name="Walker S."/>
            <person name="Walsh C.T."/>
            <person name="Wieland-Brown L.C."/>
            <person name="Haas B."/>
            <person name="Nusbaum C."/>
            <person name="Birren B."/>
        </authorList>
    </citation>
    <scope>NUCLEOTIDE SEQUENCE [LARGE SCALE GENOMIC DNA]</scope>
    <source>
        <strain evidence="7 8">ATCC 53653</strain>
    </source>
</reference>
<dbReference type="PANTHER" id="PTHR30055:SF234">
    <property type="entry name" value="HTH-TYPE TRANSCRIPTIONAL REGULATOR BETI"/>
    <property type="match status" value="1"/>
</dbReference>
<evidence type="ECO:0000256" key="1">
    <source>
        <dbReference type="ARBA" id="ARBA00023015"/>
    </source>
</evidence>
<evidence type="ECO:0000256" key="4">
    <source>
        <dbReference type="PROSITE-ProRule" id="PRU00335"/>
    </source>
</evidence>
<dbReference type="GO" id="GO:0000976">
    <property type="term" value="F:transcription cis-regulatory region binding"/>
    <property type="evidence" value="ECO:0007669"/>
    <property type="project" value="TreeGrafter"/>
</dbReference>
<keyword evidence="3" id="KW-0804">Transcription</keyword>
<evidence type="ECO:0000256" key="2">
    <source>
        <dbReference type="ARBA" id="ARBA00023125"/>
    </source>
</evidence>
<dbReference type="EMBL" id="GG657754">
    <property type="protein sequence ID" value="EFL24566.1"/>
    <property type="molecule type" value="Genomic_DNA"/>
</dbReference>
<dbReference type="InterPro" id="IPR036271">
    <property type="entry name" value="Tet_transcr_reg_TetR-rel_C_sf"/>
</dbReference>
<name>D9W6Q1_9ACTN</name>
<dbReference type="InterPro" id="IPR009057">
    <property type="entry name" value="Homeodomain-like_sf"/>
</dbReference>
<dbReference type="SUPFAM" id="SSF48498">
    <property type="entry name" value="Tetracyclin repressor-like, C-terminal domain"/>
    <property type="match status" value="1"/>
</dbReference>
<dbReference type="InterPro" id="IPR001647">
    <property type="entry name" value="HTH_TetR"/>
</dbReference>
<dbReference type="PRINTS" id="PR00455">
    <property type="entry name" value="HTHTETR"/>
</dbReference>
<keyword evidence="2 4" id="KW-0238">DNA-binding</keyword>
<dbReference type="PANTHER" id="PTHR30055">
    <property type="entry name" value="HTH-TYPE TRANSCRIPTIONAL REGULATOR RUTR"/>
    <property type="match status" value="1"/>
</dbReference>
<feature type="DNA-binding region" description="H-T-H motif" evidence="4">
    <location>
        <begin position="94"/>
        <end position="113"/>
    </location>
</feature>
<keyword evidence="8" id="KW-1185">Reference proteome</keyword>
<evidence type="ECO:0000256" key="5">
    <source>
        <dbReference type="SAM" id="MobiDB-lite"/>
    </source>
</evidence>
<evidence type="ECO:0000313" key="8">
    <source>
        <dbReference type="Proteomes" id="UP000003963"/>
    </source>
</evidence>
<dbReference type="PROSITE" id="PS50977">
    <property type="entry name" value="HTH_TETR_2"/>
    <property type="match status" value="1"/>
</dbReference>
<dbReference type="Pfam" id="PF21597">
    <property type="entry name" value="TetR_C_43"/>
    <property type="match status" value="1"/>
</dbReference>
<dbReference type="InterPro" id="IPR049445">
    <property type="entry name" value="TetR_SbtR-like_C"/>
</dbReference>
<feature type="region of interest" description="Disordered" evidence="5">
    <location>
        <begin position="1"/>
        <end position="20"/>
    </location>
</feature>
<dbReference type="HOGENOM" id="CLU_069356_17_0_11"/>
<organism evidence="7 8">
    <name type="scientific">Streptomyces himastatinicus ATCC 53653</name>
    <dbReference type="NCBI Taxonomy" id="457427"/>
    <lineage>
        <taxon>Bacteria</taxon>
        <taxon>Bacillati</taxon>
        <taxon>Actinomycetota</taxon>
        <taxon>Actinomycetes</taxon>
        <taxon>Kitasatosporales</taxon>
        <taxon>Streptomycetaceae</taxon>
        <taxon>Streptomyces</taxon>
        <taxon>Streptomyces violaceusniger group</taxon>
    </lineage>
</organism>